<dbReference type="PROSITE" id="PS50987">
    <property type="entry name" value="HTH_ARSR_2"/>
    <property type="match status" value="1"/>
</dbReference>
<keyword evidence="6" id="KW-1185">Reference proteome</keyword>
<dbReference type="InterPro" id="IPR036388">
    <property type="entry name" value="WH-like_DNA-bd_sf"/>
</dbReference>
<dbReference type="PRINTS" id="PR00778">
    <property type="entry name" value="HTHARSR"/>
</dbReference>
<sequence>MADDVFKALADPTRRRILDELTERNSQTLFEICARLTTRHGLGLSRQAVSQHLTVLESAGLVISRREGRYKFHDLNTEPLKHIVSRWLGPKAPESTS</sequence>
<dbReference type="InterPro" id="IPR011991">
    <property type="entry name" value="ArsR-like_HTH"/>
</dbReference>
<keyword evidence="3" id="KW-0804">Transcription</keyword>
<dbReference type="PANTHER" id="PTHR33154:SF33">
    <property type="entry name" value="TRANSCRIPTIONAL REPRESSOR SDPR"/>
    <property type="match status" value="1"/>
</dbReference>
<dbReference type="InterPro" id="IPR051081">
    <property type="entry name" value="HTH_MetalResp_TranReg"/>
</dbReference>
<protein>
    <submittedName>
        <fullName evidence="5">Metalloregulator ArsR/SmtB family transcription factor</fullName>
    </submittedName>
</protein>
<proteinExistence type="predicted"/>
<dbReference type="CDD" id="cd00090">
    <property type="entry name" value="HTH_ARSR"/>
    <property type="match status" value="1"/>
</dbReference>
<keyword evidence="2" id="KW-0238">DNA-binding</keyword>
<dbReference type="Gene3D" id="1.10.10.10">
    <property type="entry name" value="Winged helix-like DNA-binding domain superfamily/Winged helix DNA-binding domain"/>
    <property type="match status" value="1"/>
</dbReference>
<dbReference type="SUPFAM" id="SSF46785">
    <property type="entry name" value="Winged helix' DNA-binding domain"/>
    <property type="match status" value="1"/>
</dbReference>
<dbReference type="PANTHER" id="PTHR33154">
    <property type="entry name" value="TRANSCRIPTIONAL REGULATOR, ARSR FAMILY"/>
    <property type="match status" value="1"/>
</dbReference>
<name>A0ABZ1ZNU1_STRAQ</name>
<evidence type="ECO:0000313" key="5">
    <source>
        <dbReference type="EMBL" id="WUX39167.1"/>
    </source>
</evidence>
<feature type="domain" description="HTH arsR-type" evidence="4">
    <location>
        <begin position="1"/>
        <end position="95"/>
    </location>
</feature>
<dbReference type="InterPro" id="IPR036390">
    <property type="entry name" value="WH_DNA-bd_sf"/>
</dbReference>
<organism evidence="5 6">
    <name type="scientific">Streptomyces anulatus</name>
    <name type="common">Streptomyces chrysomallus</name>
    <dbReference type="NCBI Taxonomy" id="1892"/>
    <lineage>
        <taxon>Bacteria</taxon>
        <taxon>Bacillati</taxon>
        <taxon>Actinomycetota</taxon>
        <taxon>Actinomycetes</taxon>
        <taxon>Kitasatosporales</taxon>
        <taxon>Streptomycetaceae</taxon>
        <taxon>Streptomyces</taxon>
    </lineage>
</organism>
<dbReference type="Proteomes" id="UP001431926">
    <property type="component" value="Chromosome"/>
</dbReference>
<dbReference type="SMART" id="SM00418">
    <property type="entry name" value="HTH_ARSR"/>
    <property type="match status" value="1"/>
</dbReference>
<dbReference type="EMBL" id="CP109491">
    <property type="protein sequence ID" value="WUX39167.1"/>
    <property type="molecule type" value="Genomic_DNA"/>
</dbReference>
<evidence type="ECO:0000256" key="1">
    <source>
        <dbReference type="ARBA" id="ARBA00023015"/>
    </source>
</evidence>
<evidence type="ECO:0000259" key="4">
    <source>
        <dbReference type="PROSITE" id="PS50987"/>
    </source>
</evidence>
<reference evidence="5" key="1">
    <citation type="submission" date="2022-10" db="EMBL/GenBank/DDBJ databases">
        <title>The complete genomes of actinobacterial strains from the NBC collection.</title>
        <authorList>
            <person name="Joergensen T.S."/>
            <person name="Alvarez Arevalo M."/>
            <person name="Sterndorff E.B."/>
            <person name="Faurdal D."/>
            <person name="Vuksanovic O."/>
            <person name="Mourched A.-S."/>
            <person name="Charusanti P."/>
            <person name="Shaw S."/>
            <person name="Blin K."/>
            <person name="Weber T."/>
        </authorList>
    </citation>
    <scope>NUCLEOTIDE SEQUENCE</scope>
    <source>
        <strain evidence="5">NBC_01436</strain>
    </source>
</reference>
<gene>
    <name evidence="5" type="ORF">OG367_24400</name>
</gene>
<dbReference type="NCBIfam" id="NF033788">
    <property type="entry name" value="HTH_metalloreg"/>
    <property type="match status" value="1"/>
</dbReference>
<dbReference type="InterPro" id="IPR001845">
    <property type="entry name" value="HTH_ArsR_DNA-bd_dom"/>
</dbReference>
<dbReference type="RefSeq" id="WP_329357498.1">
    <property type="nucleotide sequence ID" value="NZ_CP109490.1"/>
</dbReference>
<accession>A0ABZ1ZNU1</accession>
<evidence type="ECO:0000256" key="2">
    <source>
        <dbReference type="ARBA" id="ARBA00023125"/>
    </source>
</evidence>
<evidence type="ECO:0000256" key="3">
    <source>
        <dbReference type="ARBA" id="ARBA00023163"/>
    </source>
</evidence>
<evidence type="ECO:0000313" key="6">
    <source>
        <dbReference type="Proteomes" id="UP001431926"/>
    </source>
</evidence>
<dbReference type="Pfam" id="PF12840">
    <property type="entry name" value="HTH_20"/>
    <property type="match status" value="1"/>
</dbReference>
<keyword evidence="1" id="KW-0805">Transcription regulation</keyword>